<dbReference type="Proteomes" id="UP001341840">
    <property type="component" value="Unassembled WGS sequence"/>
</dbReference>
<keyword evidence="2" id="KW-0645">Protease</keyword>
<evidence type="ECO:0000256" key="2">
    <source>
        <dbReference type="ARBA" id="ARBA00022670"/>
    </source>
</evidence>
<comment type="similarity">
    <text evidence="1">Belongs to the peptidase C48 family.</text>
</comment>
<proteinExistence type="inferred from homology"/>
<keyword evidence="6" id="KW-1185">Reference proteome</keyword>
<dbReference type="EMBL" id="JASCZI010211978">
    <property type="protein sequence ID" value="MED6197808.1"/>
    <property type="molecule type" value="Genomic_DNA"/>
</dbReference>
<gene>
    <name evidence="5" type="ORF">PIB30_060201</name>
</gene>
<dbReference type="InterPro" id="IPR003653">
    <property type="entry name" value="Peptidase_C48_C"/>
</dbReference>
<evidence type="ECO:0000259" key="4">
    <source>
        <dbReference type="PROSITE" id="PS50600"/>
    </source>
</evidence>
<name>A0ABU6XLY4_9FABA</name>
<feature type="domain" description="Ubiquitin-like protease family profile" evidence="4">
    <location>
        <begin position="1"/>
        <end position="121"/>
    </location>
</feature>
<dbReference type="SUPFAM" id="SSF54001">
    <property type="entry name" value="Cysteine proteinases"/>
    <property type="match status" value="1"/>
</dbReference>
<keyword evidence="3" id="KW-0378">Hydrolase</keyword>
<evidence type="ECO:0000313" key="6">
    <source>
        <dbReference type="Proteomes" id="UP001341840"/>
    </source>
</evidence>
<accession>A0ABU6XLY4</accession>
<protein>
    <recommendedName>
        <fullName evidence="4">Ubiquitin-like protease family profile domain-containing protein</fullName>
    </recommendedName>
</protein>
<reference evidence="5 6" key="1">
    <citation type="journal article" date="2023" name="Plants (Basel)">
        <title>Bridging the Gap: Combining Genomics and Transcriptomics Approaches to Understand Stylosanthes scabra, an Orphan Legume from the Brazilian Caatinga.</title>
        <authorList>
            <person name="Ferreira-Neto J.R.C."/>
            <person name="da Silva M.D."/>
            <person name="Binneck E."/>
            <person name="de Melo N.F."/>
            <person name="da Silva R.H."/>
            <person name="de Melo A.L.T.M."/>
            <person name="Pandolfi V."/>
            <person name="Bustamante F.O."/>
            <person name="Brasileiro-Vidal A.C."/>
            <person name="Benko-Iseppon A.M."/>
        </authorList>
    </citation>
    <scope>NUCLEOTIDE SEQUENCE [LARGE SCALE GENOMIC DNA]</scope>
    <source>
        <tissue evidence="5">Leaves</tissue>
    </source>
</reference>
<dbReference type="PROSITE" id="PS50600">
    <property type="entry name" value="ULP_PROTEASE"/>
    <property type="match status" value="1"/>
</dbReference>
<comment type="caution">
    <text evidence="5">The sequence shown here is derived from an EMBL/GenBank/DDBJ whole genome shotgun (WGS) entry which is preliminary data.</text>
</comment>
<evidence type="ECO:0000256" key="1">
    <source>
        <dbReference type="ARBA" id="ARBA00005234"/>
    </source>
</evidence>
<sequence>MERYKEDYIDLITRRSHSITSLKSDEHLKLVNKAKLITHRYIFASVLYSGHWWIYNRTSINKFFGNMIDQLLVYVGYHLLLTKGTRSKPPQISWFPRYVPIHEQPNAYDCGTFVMKWMEVLDPTKLDAHSKYPIDDWSTVSRILIHVLA</sequence>
<dbReference type="Gene3D" id="3.40.395.10">
    <property type="entry name" value="Adenoviral Proteinase, Chain A"/>
    <property type="match status" value="1"/>
</dbReference>
<dbReference type="InterPro" id="IPR038765">
    <property type="entry name" value="Papain-like_cys_pep_sf"/>
</dbReference>
<organism evidence="5 6">
    <name type="scientific">Stylosanthes scabra</name>
    <dbReference type="NCBI Taxonomy" id="79078"/>
    <lineage>
        <taxon>Eukaryota</taxon>
        <taxon>Viridiplantae</taxon>
        <taxon>Streptophyta</taxon>
        <taxon>Embryophyta</taxon>
        <taxon>Tracheophyta</taxon>
        <taxon>Spermatophyta</taxon>
        <taxon>Magnoliopsida</taxon>
        <taxon>eudicotyledons</taxon>
        <taxon>Gunneridae</taxon>
        <taxon>Pentapetalae</taxon>
        <taxon>rosids</taxon>
        <taxon>fabids</taxon>
        <taxon>Fabales</taxon>
        <taxon>Fabaceae</taxon>
        <taxon>Papilionoideae</taxon>
        <taxon>50 kb inversion clade</taxon>
        <taxon>dalbergioids sensu lato</taxon>
        <taxon>Dalbergieae</taxon>
        <taxon>Pterocarpus clade</taxon>
        <taxon>Stylosanthes</taxon>
    </lineage>
</organism>
<evidence type="ECO:0000256" key="3">
    <source>
        <dbReference type="ARBA" id="ARBA00022801"/>
    </source>
</evidence>
<evidence type="ECO:0000313" key="5">
    <source>
        <dbReference type="EMBL" id="MED6197808.1"/>
    </source>
</evidence>